<keyword evidence="3" id="KW-1003">Cell membrane</keyword>
<evidence type="ECO:0000259" key="8">
    <source>
        <dbReference type="Pfam" id="PF00924"/>
    </source>
</evidence>
<dbReference type="AlphaFoldDB" id="A0A951QK92"/>
<dbReference type="InterPro" id="IPR049142">
    <property type="entry name" value="MS_channel_1st"/>
</dbReference>
<dbReference type="PANTHER" id="PTHR30221">
    <property type="entry name" value="SMALL-CONDUCTANCE MECHANOSENSITIVE CHANNEL"/>
    <property type="match status" value="1"/>
</dbReference>
<dbReference type="Gene3D" id="1.10.287.1260">
    <property type="match status" value="1"/>
</dbReference>
<comment type="subcellular location">
    <subcellularLocation>
        <location evidence="1">Cell membrane</location>
        <topology evidence="1">Multi-pass membrane protein</topology>
    </subcellularLocation>
</comment>
<evidence type="ECO:0000256" key="2">
    <source>
        <dbReference type="ARBA" id="ARBA00008017"/>
    </source>
</evidence>
<feature type="transmembrane region" description="Helical" evidence="7">
    <location>
        <begin position="132"/>
        <end position="165"/>
    </location>
</feature>
<dbReference type="GO" id="GO:0005886">
    <property type="term" value="C:plasma membrane"/>
    <property type="evidence" value="ECO:0007669"/>
    <property type="project" value="UniProtKB-SubCell"/>
</dbReference>
<feature type="domain" description="Mechanosensitive ion channel transmembrane helices 2/3" evidence="10">
    <location>
        <begin position="129"/>
        <end position="167"/>
    </location>
</feature>
<evidence type="ECO:0000256" key="7">
    <source>
        <dbReference type="SAM" id="Phobius"/>
    </source>
</evidence>
<dbReference type="GO" id="GO:0008381">
    <property type="term" value="F:mechanosensitive monoatomic ion channel activity"/>
    <property type="evidence" value="ECO:0007669"/>
    <property type="project" value="InterPro"/>
</dbReference>
<evidence type="ECO:0000256" key="3">
    <source>
        <dbReference type="ARBA" id="ARBA00022475"/>
    </source>
</evidence>
<reference evidence="11" key="1">
    <citation type="submission" date="2021-05" db="EMBL/GenBank/DDBJ databases">
        <authorList>
            <person name="Pietrasiak N."/>
            <person name="Ward R."/>
            <person name="Stajich J.E."/>
            <person name="Kurbessoian T."/>
        </authorList>
    </citation>
    <scope>NUCLEOTIDE SEQUENCE</scope>
    <source>
        <strain evidence="11">GSE-NOS-MK-12-04C</strain>
    </source>
</reference>
<evidence type="ECO:0000256" key="5">
    <source>
        <dbReference type="ARBA" id="ARBA00022989"/>
    </source>
</evidence>
<evidence type="ECO:0000313" key="11">
    <source>
        <dbReference type="EMBL" id="MBW4666916.1"/>
    </source>
</evidence>
<feature type="transmembrane region" description="Helical" evidence="7">
    <location>
        <begin position="52"/>
        <end position="71"/>
    </location>
</feature>
<dbReference type="InterPro" id="IPR045275">
    <property type="entry name" value="MscS_archaea/bacteria_type"/>
</dbReference>
<dbReference type="Pfam" id="PF21082">
    <property type="entry name" value="MS_channel_3rd"/>
    <property type="match status" value="1"/>
</dbReference>
<dbReference type="Proteomes" id="UP000729701">
    <property type="component" value="Unassembled WGS sequence"/>
</dbReference>
<evidence type="ECO:0000256" key="4">
    <source>
        <dbReference type="ARBA" id="ARBA00022692"/>
    </source>
</evidence>
<accession>A0A951QK92</accession>
<dbReference type="InterPro" id="IPR049278">
    <property type="entry name" value="MS_channel_C"/>
</dbReference>
<keyword evidence="4 7" id="KW-0812">Transmembrane</keyword>
<dbReference type="InterPro" id="IPR011066">
    <property type="entry name" value="MscS_channel_C_sf"/>
</dbReference>
<comment type="caution">
    <text evidence="11">The sequence shown here is derived from an EMBL/GenBank/DDBJ whole genome shotgun (WGS) entry which is preliminary data.</text>
</comment>
<keyword evidence="5 7" id="KW-1133">Transmembrane helix</keyword>
<dbReference type="Gene3D" id="3.30.70.100">
    <property type="match status" value="1"/>
</dbReference>
<name>A0A951QK92_9CYAN</name>
<dbReference type="EMBL" id="JAHHGZ010000005">
    <property type="protein sequence ID" value="MBW4666916.1"/>
    <property type="molecule type" value="Genomic_DNA"/>
</dbReference>
<dbReference type="InterPro" id="IPR006685">
    <property type="entry name" value="MscS_channel_2nd"/>
</dbReference>
<protein>
    <submittedName>
        <fullName evidence="11">Mechanosensitive ion channel family protein</fullName>
    </submittedName>
</protein>
<dbReference type="SUPFAM" id="SSF82861">
    <property type="entry name" value="Mechanosensitive channel protein MscS (YggB), transmembrane region"/>
    <property type="match status" value="1"/>
</dbReference>
<evidence type="ECO:0000259" key="10">
    <source>
        <dbReference type="Pfam" id="PF21088"/>
    </source>
</evidence>
<feature type="domain" description="Mechanosensitive ion channel MscS C-terminal" evidence="9">
    <location>
        <begin position="246"/>
        <end position="330"/>
    </location>
</feature>
<comment type="similarity">
    <text evidence="2">Belongs to the MscS (TC 1.A.23) family.</text>
</comment>
<dbReference type="Gene3D" id="2.30.30.60">
    <property type="match status" value="1"/>
</dbReference>
<dbReference type="SUPFAM" id="SSF50182">
    <property type="entry name" value="Sm-like ribonucleoproteins"/>
    <property type="match status" value="1"/>
</dbReference>
<dbReference type="Pfam" id="PF00924">
    <property type="entry name" value="MS_channel_2nd"/>
    <property type="match status" value="1"/>
</dbReference>
<dbReference type="InterPro" id="IPR011014">
    <property type="entry name" value="MscS_channel_TM-2"/>
</dbReference>
<dbReference type="InterPro" id="IPR010920">
    <property type="entry name" value="LSM_dom_sf"/>
</dbReference>
<reference evidence="11" key="2">
    <citation type="journal article" date="2022" name="Microbiol. Resour. Announc.">
        <title>Metagenome Sequencing to Explore Phylogenomics of Terrestrial Cyanobacteria.</title>
        <authorList>
            <person name="Ward R.D."/>
            <person name="Stajich J.E."/>
            <person name="Johansen J.R."/>
            <person name="Huntemann M."/>
            <person name="Clum A."/>
            <person name="Foster B."/>
            <person name="Foster B."/>
            <person name="Roux S."/>
            <person name="Palaniappan K."/>
            <person name="Varghese N."/>
            <person name="Mukherjee S."/>
            <person name="Reddy T.B.K."/>
            <person name="Daum C."/>
            <person name="Copeland A."/>
            <person name="Chen I.A."/>
            <person name="Ivanova N.N."/>
            <person name="Kyrpides N.C."/>
            <person name="Shapiro N."/>
            <person name="Eloe-Fadrosh E.A."/>
            <person name="Pietrasiak N."/>
        </authorList>
    </citation>
    <scope>NUCLEOTIDE SEQUENCE</scope>
    <source>
        <strain evidence="11">GSE-NOS-MK-12-04C</strain>
    </source>
</reference>
<feature type="domain" description="Mechanosensitive ion channel MscS" evidence="8">
    <location>
        <begin position="168"/>
        <end position="235"/>
    </location>
</feature>
<proteinExistence type="inferred from homology"/>
<evidence type="ECO:0000259" key="9">
    <source>
        <dbReference type="Pfam" id="PF21082"/>
    </source>
</evidence>
<dbReference type="Pfam" id="PF21088">
    <property type="entry name" value="MS_channel_1st"/>
    <property type="match status" value="1"/>
</dbReference>
<feature type="transmembrane region" description="Helical" evidence="7">
    <location>
        <begin position="91"/>
        <end position="112"/>
    </location>
</feature>
<evidence type="ECO:0000313" key="12">
    <source>
        <dbReference type="Proteomes" id="UP000729701"/>
    </source>
</evidence>
<keyword evidence="6 7" id="KW-0472">Membrane</keyword>
<sequence length="352" mass="39041">MIEWILPFGFILAGLLAGVVGEKIIGKQLKEFVVQKQIPGAEILVSSLHRMIFLWCVLAGFFAAILSYSSVKPNLASIEKVAEILQQIVTIAFLFSVTLVFARLTAGFAGLLTRRTEGVSTSLVSNVAKTTVIILGTLIILQTIGVEITPIVTTLGISGLAVGLALKDTLENLFSGLYIIISKQVGSGDYVKLDGGNEGYVTDINWRSTTIKELSNNIIVVPNSKLASAIFTNYHLPGKEIILTIHAGVDYESDLELVERVTAELAKEVMQEIAPEIVDYEPYLRFEKFSDYSIDFAVFLQVNEFFDQRIARHIFIKKLHKRYQQEGIKIPFPLRELYVQENITKKVALGVD</sequence>
<dbReference type="PANTHER" id="PTHR30221:SF1">
    <property type="entry name" value="SMALL-CONDUCTANCE MECHANOSENSITIVE CHANNEL"/>
    <property type="match status" value="1"/>
</dbReference>
<dbReference type="InterPro" id="IPR023408">
    <property type="entry name" value="MscS_beta-dom_sf"/>
</dbReference>
<evidence type="ECO:0000256" key="1">
    <source>
        <dbReference type="ARBA" id="ARBA00004651"/>
    </source>
</evidence>
<organism evidence="11 12">
    <name type="scientific">Cyanomargarita calcarea GSE-NOS-MK-12-04C</name>
    <dbReference type="NCBI Taxonomy" id="2839659"/>
    <lineage>
        <taxon>Bacteria</taxon>
        <taxon>Bacillati</taxon>
        <taxon>Cyanobacteriota</taxon>
        <taxon>Cyanophyceae</taxon>
        <taxon>Nostocales</taxon>
        <taxon>Cyanomargaritaceae</taxon>
        <taxon>Cyanomargarita</taxon>
    </lineage>
</organism>
<evidence type="ECO:0000256" key="6">
    <source>
        <dbReference type="ARBA" id="ARBA00023136"/>
    </source>
</evidence>
<gene>
    <name evidence="11" type="ORF">KME60_05595</name>
</gene>
<dbReference type="SUPFAM" id="SSF82689">
    <property type="entry name" value="Mechanosensitive channel protein MscS (YggB), C-terminal domain"/>
    <property type="match status" value="1"/>
</dbReference>